<keyword evidence="10 19" id="KW-0274">FAD</keyword>
<accession>A0A0F5QD94</accession>
<dbReference type="InterPro" id="IPR016169">
    <property type="entry name" value="FAD-bd_PCMH_sub2"/>
</dbReference>
<evidence type="ECO:0000256" key="13">
    <source>
        <dbReference type="ARBA" id="ARBA00022984"/>
    </source>
</evidence>
<dbReference type="InterPro" id="IPR016167">
    <property type="entry name" value="FAD-bd_PCMH_sub1"/>
</dbReference>
<keyword evidence="11 19" id="KW-0521">NADP</keyword>
<evidence type="ECO:0000256" key="7">
    <source>
        <dbReference type="ARBA" id="ARBA00022490"/>
    </source>
</evidence>
<evidence type="ECO:0000256" key="12">
    <source>
        <dbReference type="ARBA" id="ARBA00022960"/>
    </source>
</evidence>
<dbReference type="GO" id="GO:0071555">
    <property type="term" value="P:cell wall organization"/>
    <property type="evidence" value="ECO:0007669"/>
    <property type="project" value="UniProtKB-KW"/>
</dbReference>
<dbReference type="HAMAP" id="MF_00037">
    <property type="entry name" value="MurB"/>
    <property type="match status" value="1"/>
</dbReference>
<feature type="active site" description="Proton donor" evidence="19">
    <location>
        <position position="239"/>
    </location>
</feature>
<comment type="caution">
    <text evidence="21">The sequence shown here is derived from an EMBL/GenBank/DDBJ whole genome shotgun (WGS) entry which is preliminary data.</text>
</comment>
<dbReference type="InterPro" id="IPR036318">
    <property type="entry name" value="FAD-bd_PCMH-like_sf"/>
</dbReference>
<dbReference type="InterPro" id="IPR003170">
    <property type="entry name" value="MurB"/>
</dbReference>
<comment type="catalytic activity">
    <reaction evidence="18 19">
        <text>UDP-N-acetyl-alpha-D-muramate + NADP(+) = UDP-N-acetyl-3-O-(1-carboxyvinyl)-alpha-D-glucosamine + NADPH + H(+)</text>
        <dbReference type="Rhea" id="RHEA:12248"/>
        <dbReference type="ChEBI" id="CHEBI:15378"/>
        <dbReference type="ChEBI" id="CHEBI:57783"/>
        <dbReference type="ChEBI" id="CHEBI:58349"/>
        <dbReference type="ChEBI" id="CHEBI:68483"/>
        <dbReference type="ChEBI" id="CHEBI:70757"/>
        <dbReference type="EC" id="1.3.1.98"/>
    </reaction>
</comment>
<dbReference type="InterPro" id="IPR011601">
    <property type="entry name" value="MurB_C"/>
</dbReference>
<dbReference type="GO" id="GO:0008762">
    <property type="term" value="F:UDP-N-acetylmuramate dehydrogenase activity"/>
    <property type="evidence" value="ECO:0007669"/>
    <property type="project" value="UniProtKB-UniRule"/>
</dbReference>
<dbReference type="OrthoDB" id="9804753at2"/>
<keyword evidence="15 19" id="KW-0131">Cell cycle</keyword>
<feature type="domain" description="FAD-binding PCMH-type" evidence="20">
    <location>
        <begin position="22"/>
        <end position="192"/>
    </location>
</feature>
<evidence type="ECO:0000256" key="2">
    <source>
        <dbReference type="ARBA" id="ARBA00003921"/>
    </source>
</evidence>
<keyword evidence="13 19" id="KW-0573">Peptidoglycan synthesis</keyword>
<evidence type="ECO:0000256" key="17">
    <source>
        <dbReference type="ARBA" id="ARBA00031026"/>
    </source>
</evidence>
<comment type="similarity">
    <text evidence="19">Belongs to the MurB family.</text>
</comment>
<comment type="cofactor">
    <cofactor evidence="1 19">
        <name>FAD</name>
        <dbReference type="ChEBI" id="CHEBI:57692"/>
    </cofactor>
</comment>
<dbReference type="Gene3D" id="3.30.43.10">
    <property type="entry name" value="Uridine Diphospho-n-acetylenolpyruvylglucosamine Reductase, domain 2"/>
    <property type="match status" value="1"/>
</dbReference>
<dbReference type="InterPro" id="IPR006094">
    <property type="entry name" value="Oxid_FAD_bind_N"/>
</dbReference>
<comment type="subcellular location">
    <subcellularLocation>
        <location evidence="3 19">Cytoplasm</location>
    </subcellularLocation>
</comment>
<dbReference type="GO" id="GO:0009252">
    <property type="term" value="P:peptidoglycan biosynthetic process"/>
    <property type="evidence" value="ECO:0007669"/>
    <property type="project" value="UniProtKB-UniRule"/>
</dbReference>
<dbReference type="InterPro" id="IPR036635">
    <property type="entry name" value="MurB_C_sf"/>
</dbReference>
<dbReference type="NCBIfam" id="NF000755">
    <property type="entry name" value="PRK00046.1"/>
    <property type="match status" value="1"/>
</dbReference>
<dbReference type="Pfam" id="PF02873">
    <property type="entry name" value="MurB_C"/>
    <property type="match status" value="1"/>
</dbReference>
<evidence type="ECO:0000256" key="10">
    <source>
        <dbReference type="ARBA" id="ARBA00022827"/>
    </source>
</evidence>
<evidence type="ECO:0000256" key="4">
    <source>
        <dbReference type="ARBA" id="ARBA00004752"/>
    </source>
</evidence>
<evidence type="ECO:0000256" key="1">
    <source>
        <dbReference type="ARBA" id="ARBA00001974"/>
    </source>
</evidence>
<dbReference type="Proteomes" id="UP000033411">
    <property type="component" value="Unassembled WGS sequence"/>
</dbReference>
<dbReference type="EC" id="1.3.1.98" evidence="5 19"/>
<keyword evidence="8 19" id="KW-0132">Cell division</keyword>
<dbReference type="GO" id="GO:0071949">
    <property type="term" value="F:FAD binding"/>
    <property type="evidence" value="ECO:0007669"/>
    <property type="project" value="InterPro"/>
</dbReference>
<dbReference type="PANTHER" id="PTHR21071:SF4">
    <property type="entry name" value="UDP-N-ACETYLENOLPYRUVOYLGLUCOSAMINE REDUCTASE"/>
    <property type="match status" value="1"/>
</dbReference>
<dbReference type="PROSITE" id="PS51387">
    <property type="entry name" value="FAD_PCMH"/>
    <property type="match status" value="1"/>
</dbReference>
<dbReference type="STRING" id="1293439.WH87_07030"/>
<evidence type="ECO:0000256" key="16">
    <source>
        <dbReference type="ARBA" id="ARBA00023316"/>
    </source>
</evidence>
<name>A0A0F5QD94_9HYPH</name>
<dbReference type="AlphaFoldDB" id="A0A0F5QD94"/>
<protein>
    <recommendedName>
        <fullName evidence="6 19">UDP-N-acetylenolpyruvoylglucosamine reductase</fullName>
        <ecNumber evidence="5 19">1.3.1.98</ecNumber>
    </recommendedName>
    <alternativeName>
        <fullName evidence="17 19">UDP-N-acetylmuramate dehydrogenase</fullName>
    </alternativeName>
</protein>
<gene>
    <name evidence="19" type="primary">murB</name>
    <name evidence="21" type="ORF">WH87_07030</name>
</gene>
<dbReference type="Gene3D" id="3.30.465.10">
    <property type="match status" value="1"/>
</dbReference>
<dbReference type="NCBIfam" id="TIGR00179">
    <property type="entry name" value="murB"/>
    <property type="match status" value="1"/>
</dbReference>
<comment type="function">
    <text evidence="2 19">Cell wall formation.</text>
</comment>
<dbReference type="PANTHER" id="PTHR21071">
    <property type="entry name" value="UDP-N-ACETYLENOLPYRUVOYLGLUCOSAMINE REDUCTASE"/>
    <property type="match status" value="1"/>
</dbReference>
<dbReference type="Gene3D" id="3.90.78.10">
    <property type="entry name" value="UDP-N-acetylenolpyruvoylglucosamine reductase, C-terminal domain"/>
    <property type="match status" value="1"/>
</dbReference>
<dbReference type="GO" id="GO:0008360">
    <property type="term" value="P:regulation of cell shape"/>
    <property type="evidence" value="ECO:0007669"/>
    <property type="project" value="UniProtKB-KW"/>
</dbReference>
<reference evidence="21 22" key="1">
    <citation type="submission" date="2015-03" db="EMBL/GenBank/DDBJ databases">
        <authorList>
            <person name="Lepp D."/>
            <person name="Hassan Y.I."/>
            <person name="Li X.-Z."/>
            <person name="Zhou T."/>
        </authorList>
    </citation>
    <scope>NUCLEOTIDE SEQUENCE [LARGE SCALE GENOMIC DNA]</scope>
    <source>
        <strain evidence="21 22">E84</strain>
    </source>
</reference>
<dbReference type="UniPathway" id="UPA00219"/>
<evidence type="ECO:0000313" key="22">
    <source>
        <dbReference type="Proteomes" id="UP000033411"/>
    </source>
</evidence>
<evidence type="ECO:0000313" key="21">
    <source>
        <dbReference type="EMBL" id="KKC38678.1"/>
    </source>
</evidence>
<keyword evidence="14 19" id="KW-0560">Oxidoreductase</keyword>
<evidence type="ECO:0000256" key="9">
    <source>
        <dbReference type="ARBA" id="ARBA00022630"/>
    </source>
</evidence>
<dbReference type="InterPro" id="IPR016166">
    <property type="entry name" value="FAD-bd_PCMH"/>
</dbReference>
<evidence type="ECO:0000256" key="18">
    <source>
        <dbReference type="ARBA" id="ARBA00048914"/>
    </source>
</evidence>
<dbReference type="GO" id="GO:0051301">
    <property type="term" value="P:cell division"/>
    <property type="evidence" value="ECO:0007669"/>
    <property type="project" value="UniProtKB-KW"/>
</dbReference>
<keyword evidence="22" id="KW-1185">Reference proteome</keyword>
<evidence type="ECO:0000259" key="20">
    <source>
        <dbReference type="PROSITE" id="PS51387"/>
    </source>
</evidence>
<organism evidence="21 22">
    <name type="scientific">Devosia epidermidihirudinis</name>
    <dbReference type="NCBI Taxonomy" id="1293439"/>
    <lineage>
        <taxon>Bacteria</taxon>
        <taxon>Pseudomonadati</taxon>
        <taxon>Pseudomonadota</taxon>
        <taxon>Alphaproteobacteria</taxon>
        <taxon>Hyphomicrobiales</taxon>
        <taxon>Devosiaceae</taxon>
        <taxon>Devosia</taxon>
    </lineage>
</organism>
<sequence length="339" mass="35933">MTVPSLSLIPDFDLTTRNTLALGARSRLGVLITAPEMVPTLLSEAAADGFALRILGGGSNVVLAPDFDGVTAMIAIMGRRVVETGAEGTLVDVAAGENWNELVGWTVEQGLGGIENLAGIPGTVGAAPVQNIGAYGVEVADVIETVTVFDRDELRERVFAKDECAFAYRDSLFKREAGRFVVLSLQLRLPAVWVPNVSFAGLSELGEGAEVTPRAVMERVLALRGSKLPDWRVTPNAGSFFQNPIVGAADAQALLAEFPTAPNFLQADGRLKLSAGWLIEKSGLKGFRLGPVGMSERHALVLVNYGGAVAGDVAALADHVKRTVRERFGVQLAEEPVFL</sequence>
<keyword evidence="9 19" id="KW-0285">Flavoprotein</keyword>
<dbReference type="NCBIfam" id="NF010478">
    <property type="entry name" value="PRK13903.1"/>
    <property type="match status" value="1"/>
</dbReference>
<keyword evidence="7 19" id="KW-0963">Cytoplasm</keyword>
<feature type="active site" evidence="19">
    <location>
        <position position="335"/>
    </location>
</feature>
<dbReference type="GO" id="GO:0005829">
    <property type="term" value="C:cytosol"/>
    <property type="evidence" value="ECO:0007669"/>
    <property type="project" value="TreeGrafter"/>
</dbReference>
<evidence type="ECO:0000256" key="8">
    <source>
        <dbReference type="ARBA" id="ARBA00022618"/>
    </source>
</evidence>
<dbReference type="Pfam" id="PF01565">
    <property type="entry name" value="FAD_binding_4"/>
    <property type="match status" value="1"/>
</dbReference>
<evidence type="ECO:0000256" key="3">
    <source>
        <dbReference type="ARBA" id="ARBA00004496"/>
    </source>
</evidence>
<evidence type="ECO:0000256" key="11">
    <source>
        <dbReference type="ARBA" id="ARBA00022857"/>
    </source>
</evidence>
<comment type="pathway">
    <text evidence="4 19">Cell wall biogenesis; peptidoglycan biosynthesis.</text>
</comment>
<proteinExistence type="inferred from homology"/>
<evidence type="ECO:0000256" key="5">
    <source>
        <dbReference type="ARBA" id="ARBA00012518"/>
    </source>
</evidence>
<evidence type="ECO:0000256" key="14">
    <source>
        <dbReference type="ARBA" id="ARBA00023002"/>
    </source>
</evidence>
<dbReference type="RefSeq" id="WP_046140195.1">
    <property type="nucleotide sequence ID" value="NZ_LANJ01000012.1"/>
</dbReference>
<evidence type="ECO:0000256" key="19">
    <source>
        <dbReference type="HAMAP-Rule" id="MF_00037"/>
    </source>
</evidence>
<dbReference type="EMBL" id="LANJ01000012">
    <property type="protein sequence ID" value="KKC38678.1"/>
    <property type="molecule type" value="Genomic_DNA"/>
</dbReference>
<keyword evidence="16 19" id="KW-0961">Cell wall biogenesis/degradation</keyword>
<dbReference type="SUPFAM" id="SSF56194">
    <property type="entry name" value="Uridine diphospho-N-Acetylenolpyruvylglucosamine reductase, MurB, C-terminal domain"/>
    <property type="match status" value="1"/>
</dbReference>
<feature type="active site" evidence="19">
    <location>
        <position position="169"/>
    </location>
</feature>
<dbReference type="SUPFAM" id="SSF56176">
    <property type="entry name" value="FAD-binding/transporter-associated domain-like"/>
    <property type="match status" value="1"/>
</dbReference>
<evidence type="ECO:0000256" key="6">
    <source>
        <dbReference type="ARBA" id="ARBA00015188"/>
    </source>
</evidence>
<keyword evidence="12 19" id="KW-0133">Cell shape</keyword>
<dbReference type="PATRIC" id="fig|1293439.3.peg.978"/>
<evidence type="ECO:0000256" key="15">
    <source>
        <dbReference type="ARBA" id="ARBA00023306"/>
    </source>
</evidence>